<dbReference type="Proteomes" id="UP000327013">
    <property type="component" value="Chromosome 1"/>
</dbReference>
<dbReference type="Pfam" id="PF14226">
    <property type="entry name" value="DIOX_N"/>
    <property type="match status" value="1"/>
</dbReference>
<dbReference type="SUPFAM" id="SSF51197">
    <property type="entry name" value="Clavaminate synthase-like"/>
    <property type="match status" value="1"/>
</dbReference>
<evidence type="ECO:0000313" key="7">
    <source>
        <dbReference type="EMBL" id="KAE7997658.1"/>
    </source>
</evidence>
<protein>
    <recommendedName>
        <fullName evidence="6">Fe2OG dioxygenase domain-containing protein</fullName>
    </recommendedName>
</protein>
<keyword evidence="8" id="KW-1185">Reference proteome</keyword>
<organism evidence="7 8">
    <name type="scientific">Carpinus fangiana</name>
    <dbReference type="NCBI Taxonomy" id="176857"/>
    <lineage>
        <taxon>Eukaryota</taxon>
        <taxon>Viridiplantae</taxon>
        <taxon>Streptophyta</taxon>
        <taxon>Embryophyta</taxon>
        <taxon>Tracheophyta</taxon>
        <taxon>Spermatophyta</taxon>
        <taxon>Magnoliopsida</taxon>
        <taxon>eudicotyledons</taxon>
        <taxon>Gunneridae</taxon>
        <taxon>Pentapetalae</taxon>
        <taxon>rosids</taxon>
        <taxon>fabids</taxon>
        <taxon>Fagales</taxon>
        <taxon>Betulaceae</taxon>
        <taxon>Carpinus</taxon>
    </lineage>
</organism>
<feature type="domain" description="Fe2OG dioxygenase" evidence="6">
    <location>
        <begin position="200"/>
        <end position="300"/>
    </location>
</feature>
<dbReference type="AlphaFoldDB" id="A0A5N6QEC2"/>
<dbReference type="GO" id="GO:0016491">
    <property type="term" value="F:oxidoreductase activity"/>
    <property type="evidence" value="ECO:0007669"/>
    <property type="project" value="UniProtKB-KW"/>
</dbReference>
<evidence type="ECO:0000256" key="3">
    <source>
        <dbReference type="ARBA" id="ARBA00022896"/>
    </source>
</evidence>
<sequence length="347" mass="39285">MAGDLLSDEGVSLNKTVEEMSINGHAPPPQFLVKEISDESTDSSPPVPIPIVDISLLSEEDELQKLRSALSSGGCFQAIGHGIPSSFLDKLREVAKQFFALPAEEKQKYSRSAHEVEGYGHDRVVSEKQILDWSTRLFLRVFPEDQRRLNLWPETPNDFSGVLHDYGVKLKCVMDILFKAMAKSLDLEENSFLSQFGDQPIMQVRFNFYPPCSRPDMVLGVKAHSDRSGVTVLLQDEVVEGLQILKDDRWIKVRVIPHALVVNLGDQMQIMSNGIFKSPIHRVLTNTSKLRISVAMFNEPEQDKEIGPVNQLVDDKRPRLYRNVKNFADFNYECFQKGKIAIEEVKI</sequence>
<keyword evidence="5" id="KW-0560">Oxidoreductase</keyword>
<evidence type="ECO:0000256" key="4">
    <source>
        <dbReference type="ARBA" id="ARBA00023004"/>
    </source>
</evidence>
<dbReference type="InterPro" id="IPR026992">
    <property type="entry name" value="DIOX_N"/>
</dbReference>
<keyword evidence="4 5" id="KW-0408">Iron</keyword>
<keyword evidence="3" id="KW-0847">Vitamin C</keyword>
<evidence type="ECO:0000256" key="1">
    <source>
        <dbReference type="ARBA" id="ARBA00008056"/>
    </source>
</evidence>
<dbReference type="Pfam" id="PF03171">
    <property type="entry name" value="2OG-FeII_Oxy"/>
    <property type="match status" value="1"/>
</dbReference>
<dbReference type="OrthoDB" id="288590at2759"/>
<dbReference type="EMBL" id="CM017321">
    <property type="protein sequence ID" value="KAE7997658.1"/>
    <property type="molecule type" value="Genomic_DNA"/>
</dbReference>
<dbReference type="InterPro" id="IPR044861">
    <property type="entry name" value="IPNS-like_FE2OG_OXY"/>
</dbReference>
<dbReference type="InterPro" id="IPR005123">
    <property type="entry name" value="Oxoglu/Fe-dep_dioxygenase_dom"/>
</dbReference>
<evidence type="ECO:0000259" key="6">
    <source>
        <dbReference type="PROSITE" id="PS51471"/>
    </source>
</evidence>
<dbReference type="Gene3D" id="2.60.120.330">
    <property type="entry name" value="B-lactam Antibiotic, Isopenicillin N Synthase, Chain"/>
    <property type="match status" value="1"/>
</dbReference>
<gene>
    <name evidence="7" type="ORF">FH972_002273</name>
</gene>
<name>A0A5N6QEC2_9ROSI</name>
<dbReference type="GO" id="GO:0031418">
    <property type="term" value="F:L-ascorbic acid binding"/>
    <property type="evidence" value="ECO:0007669"/>
    <property type="project" value="UniProtKB-KW"/>
</dbReference>
<dbReference type="PANTHER" id="PTHR47991">
    <property type="entry name" value="OXOGLUTARATE/IRON-DEPENDENT DIOXYGENASE"/>
    <property type="match status" value="1"/>
</dbReference>
<reference evidence="7 8" key="1">
    <citation type="submission" date="2019-06" db="EMBL/GenBank/DDBJ databases">
        <title>A chromosomal-level reference genome of Carpinus fangiana (Coryloideae, Betulaceae).</title>
        <authorList>
            <person name="Yang X."/>
            <person name="Wang Z."/>
            <person name="Zhang L."/>
            <person name="Hao G."/>
            <person name="Liu J."/>
            <person name="Yang Y."/>
        </authorList>
    </citation>
    <scope>NUCLEOTIDE SEQUENCE [LARGE SCALE GENOMIC DNA]</scope>
    <source>
        <strain evidence="7">Cfa_2016G</strain>
        <tissue evidence="7">Leaf</tissue>
    </source>
</reference>
<dbReference type="InterPro" id="IPR027443">
    <property type="entry name" value="IPNS-like_sf"/>
</dbReference>
<evidence type="ECO:0000256" key="2">
    <source>
        <dbReference type="ARBA" id="ARBA00022723"/>
    </source>
</evidence>
<accession>A0A5N6QEC2</accession>
<dbReference type="GO" id="GO:0046872">
    <property type="term" value="F:metal ion binding"/>
    <property type="evidence" value="ECO:0007669"/>
    <property type="project" value="UniProtKB-KW"/>
</dbReference>
<proteinExistence type="inferred from homology"/>
<dbReference type="InterPro" id="IPR050295">
    <property type="entry name" value="Plant_2OG-oxidoreductases"/>
</dbReference>
<evidence type="ECO:0000313" key="8">
    <source>
        <dbReference type="Proteomes" id="UP000327013"/>
    </source>
</evidence>
<evidence type="ECO:0000256" key="5">
    <source>
        <dbReference type="RuleBase" id="RU003682"/>
    </source>
</evidence>
<keyword evidence="2 5" id="KW-0479">Metal-binding</keyword>
<comment type="similarity">
    <text evidence="1 5">Belongs to the iron/ascorbate-dependent oxidoreductase family.</text>
</comment>
<dbReference type="PROSITE" id="PS51471">
    <property type="entry name" value="FE2OG_OXY"/>
    <property type="match status" value="1"/>
</dbReference>
<dbReference type="FunFam" id="2.60.120.330:FF:000018">
    <property type="entry name" value="2-oxoglutarate (2OG) and Fe(II)-dependent oxygenase superfamily protein"/>
    <property type="match status" value="1"/>
</dbReference>